<comment type="caution">
    <text evidence="1">The sequence shown here is derived from an EMBL/GenBank/DDBJ whole genome shotgun (WGS) entry which is preliminary data.</text>
</comment>
<accession>G9WK77</accession>
<dbReference type="Pfam" id="PF09344">
    <property type="entry name" value="Cas_CT1975"/>
    <property type="match status" value="1"/>
</dbReference>
<proteinExistence type="predicted"/>
<dbReference type="RefSeq" id="WP_009535623.1">
    <property type="nucleotide sequence ID" value="NZ_KE148312.1"/>
</dbReference>
<organism evidence="1 2">
    <name type="scientific">Oribacterium parvum ACB1</name>
    <dbReference type="NCBI Taxonomy" id="796943"/>
    <lineage>
        <taxon>Bacteria</taxon>
        <taxon>Bacillati</taxon>
        <taxon>Bacillota</taxon>
        <taxon>Clostridia</taxon>
        <taxon>Lachnospirales</taxon>
        <taxon>Lachnospiraceae</taxon>
        <taxon>Oribacterium</taxon>
    </lineage>
</organism>
<dbReference type="AlphaFoldDB" id="G9WK77"/>
<dbReference type="HOGENOM" id="CLU_044824_0_0_9"/>
<sequence>MSKEKLFLDIHVIQTLPPSNINRDDTGSPKTAVYGGVRRARVSSQSWKKAMRDYFKENGNLSNVGVRSLDVVSFLAEKIRELKPELSMEDAVNKSVKTFNAAGISTTKDNRVKALFFLGKEQADNLAKEAVKDNLDKKVLQEILNSNIAIDIALFGRMVADDASLNEDASAQIAHAISTHGVQSEFDFYTALDDLSKEDQSGAGMLGTIEYNSSTLYRYGNVALHEFYHQLNENKSQTIEATKLFVEAFLNSLPTGKMNSFANQTVPSSVVISLRKDRPVSFVSAFETAIKTKLSQEGYVNESIEAMFKEHKNVQRFVEKPEISFYLNLSEGHSLEGAKEELSLSDLLHDLGEELDNRL</sequence>
<dbReference type="PATRIC" id="fig|796943.3.peg.126"/>
<dbReference type="EMBL" id="AFZC02000002">
    <property type="protein sequence ID" value="EHL13719.1"/>
    <property type="molecule type" value="Genomic_DNA"/>
</dbReference>
<dbReference type="InterPro" id="IPR010148">
    <property type="entry name" value="CRISPR-assoc_prot_CT1975"/>
</dbReference>
<reference evidence="1" key="2">
    <citation type="submission" date="2013-03" db="EMBL/GenBank/DDBJ databases">
        <title>The Genome Sequence of Oribacterium sp. ACB1.</title>
        <authorList>
            <consortium name="The Broad Institute Genomics Platform"/>
            <consortium name="The Broad Institute Genome Sequencing Center for Infectious Disease"/>
            <person name="Earl A."/>
            <person name="Ward D."/>
            <person name="Feldgarden M."/>
            <person name="Gevers D."/>
            <person name="Sizova M."/>
            <person name="Hazen A."/>
            <person name="Epstein S."/>
            <person name="Walker B."/>
            <person name="Young S."/>
            <person name="Zeng Q."/>
            <person name="Gargeya S."/>
            <person name="Fitzgerald M."/>
            <person name="Haas B."/>
            <person name="Abouelleil A."/>
            <person name="Allen A.W."/>
            <person name="Alvarado L."/>
            <person name="Arachchi H.M."/>
            <person name="Berlin A.M."/>
            <person name="Chapman S.B."/>
            <person name="Gainer-Dewar J."/>
            <person name="Goldberg J."/>
            <person name="Griggs A."/>
            <person name="Gujja S."/>
            <person name="Hansen M."/>
            <person name="Howarth C."/>
            <person name="Imamovic A."/>
            <person name="Ireland A."/>
            <person name="Larimer J."/>
            <person name="McCowan C."/>
            <person name="Murphy C."/>
            <person name="Pearson M."/>
            <person name="Poon T.W."/>
            <person name="Priest M."/>
            <person name="Roberts A."/>
            <person name="Saif S."/>
            <person name="Shea T."/>
            <person name="Sisk P."/>
            <person name="Sykes S."/>
            <person name="Wortman J."/>
            <person name="Nusbaum C."/>
            <person name="Birren B."/>
        </authorList>
    </citation>
    <scope>NUCLEOTIDE SEQUENCE [LARGE SCALE GENOMIC DNA]</scope>
    <source>
        <strain evidence="1">ACB1</strain>
    </source>
</reference>
<evidence type="ECO:0000313" key="2">
    <source>
        <dbReference type="Proteomes" id="UP000018461"/>
    </source>
</evidence>
<gene>
    <name evidence="1" type="ORF">HMPREF9625_01784</name>
</gene>
<name>G9WK77_9FIRM</name>
<dbReference type="Proteomes" id="UP000018461">
    <property type="component" value="Unassembled WGS sequence"/>
</dbReference>
<keyword evidence="2" id="KW-1185">Reference proteome</keyword>
<evidence type="ECO:0000313" key="1">
    <source>
        <dbReference type="EMBL" id="EHL13719.1"/>
    </source>
</evidence>
<protein>
    <submittedName>
        <fullName evidence="1">CRISPR-associated protein cas7/cse4/casc, subtype I-e</fullName>
    </submittedName>
</protein>
<dbReference type="NCBIfam" id="TIGR01869">
    <property type="entry name" value="casC_Cse4"/>
    <property type="match status" value="1"/>
</dbReference>
<dbReference type="STRING" id="796943.HMPREF9625_01784"/>
<reference evidence="1" key="1">
    <citation type="submission" date="2011-08" db="EMBL/GenBank/DDBJ databases">
        <authorList>
            <consortium name="The Broad Institute Genome Sequencing Platform"/>
            <person name="Earl A."/>
            <person name="Ward D."/>
            <person name="Feldgarden M."/>
            <person name="Gevers D."/>
            <person name="Sizova M."/>
            <person name="Hazen A."/>
            <person name="Epstein S."/>
            <person name="Young S.K."/>
            <person name="Zeng Q."/>
            <person name="Gargeya S."/>
            <person name="Fitzgerald M."/>
            <person name="Haas B."/>
            <person name="Abouelleil A."/>
            <person name="Alvarado L."/>
            <person name="Arachchi H.M."/>
            <person name="Berlin A."/>
            <person name="Brown A."/>
            <person name="Chapman S.B."/>
            <person name="Chen Z."/>
            <person name="Dunbar C."/>
            <person name="Freedman E."/>
            <person name="Gearin G."/>
            <person name="Gellesch M."/>
            <person name="Goldberg J."/>
            <person name="Griggs A."/>
            <person name="Gujja S."/>
            <person name="Heiman D."/>
            <person name="Howarth C."/>
            <person name="Larson L."/>
            <person name="Lui A."/>
            <person name="MacDonald P.J.P."/>
            <person name="Montmayeur A."/>
            <person name="Murphy C."/>
            <person name="Neiman D."/>
            <person name="Pearson M."/>
            <person name="Priest M."/>
            <person name="Roberts A."/>
            <person name="Saif S."/>
            <person name="Shea T."/>
            <person name="Shenoy N."/>
            <person name="Sisk P."/>
            <person name="Stolte C."/>
            <person name="Sykes S."/>
            <person name="Wortman J."/>
            <person name="Nusbaum C."/>
            <person name="Birren B."/>
        </authorList>
    </citation>
    <scope>NUCLEOTIDE SEQUENCE</scope>
    <source>
        <strain evidence="1">ACB1</strain>
    </source>
</reference>